<name>A0A511JB59_9CELL</name>
<dbReference type="PANTHER" id="PTHR36439:SF1">
    <property type="entry name" value="DUF1697 DOMAIN-CONTAINING PROTEIN"/>
    <property type="match status" value="1"/>
</dbReference>
<dbReference type="Proteomes" id="UP000321720">
    <property type="component" value="Unassembled WGS sequence"/>
</dbReference>
<evidence type="ECO:0000313" key="2">
    <source>
        <dbReference type="Proteomes" id="UP000321720"/>
    </source>
</evidence>
<evidence type="ECO:0000313" key="1">
    <source>
        <dbReference type="EMBL" id="GEL95231.1"/>
    </source>
</evidence>
<comment type="caution">
    <text evidence="1">The sequence shown here is derived from an EMBL/GenBank/DDBJ whole genome shotgun (WGS) entry which is preliminary data.</text>
</comment>
<sequence>MGTGTQVVIGLLRAVNVGGARKLTSAQLRATAQSLGYGDVTTYVNSGNVVLTAPDGGAQAAARVADDLGVALSAEVSFTVHVITRTAAQWHAAVAAMPFPDEARDDPAHVVLVAWDGPAAAGAAIDPSRYGRERLHWDGSELYTYYPDGIGTSKLTLPVLEKAAGRVGTARNWRTVLALDALASERE</sequence>
<dbReference type="PIRSF" id="PIRSF008502">
    <property type="entry name" value="UCP008502"/>
    <property type="match status" value="1"/>
</dbReference>
<reference evidence="1 2" key="1">
    <citation type="submission" date="2019-07" db="EMBL/GenBank/DDBJ databases">
        <title>Whole genome shotgun sequence of Cellulomonas composti NBRC 100758.</title>
        <authorList>
            <person name="Hosoyama A."/>
            <person name="Uohara A."/>
            <person name="Ohji S."/>
            <person name="Ichikawa N."/>
        </authorList>
    </citation>
    <scope>NUCLEOTIDE SEQUENCE [LARGE SCALE GENOMIC DNA]</scope>
    <source>
        <strain evidence="1 2">NBRC 100758</strain>
    </source>
</reference>
<dbReference type="OrthoDB" id="9806494at2"/>
<organism evidence="1 2">
    <name type="scientific">Cellulomonas composti</name>
    <dbReference type="NCBI Taxonomy" id="266130"/>
    <lineage>
        <taxon>Bacteria</taxon>
        <taxon>Bacillati</taxon>
        <taxon>Actinomycetota</taxon>
        <taxon>Actinomycetes</taxon>
        <taxon>Micrococcales</taxon>
        <taxon>Cellulomonadaceae</taxon>
        <taxon>Cellulomonas</taxon>
    </lineage>
</organism>
<dbReference type="EMBL" id="BJWG01000007">
    <property type="protein sequence ID" value="GEL95231.1"/>
    <property type="molecule type" value="Genomic_DNA"/>
</dbReference>
<dbReference type="PANTHER" id="PTHR36439">
    <property type="entry name" value="BLL4334 PROTEIN"/>
    <property type="match status" value="1"/>
</dbReference>
<protein>
    <recommendedName>
        <fullName evidence="3">DUF1697 domain-containing protein</fullName>
    </recommendedName>
</protein>
<accession>A0A511JB59</accession>
<dbReference type="Gene3D" id="3.30.70.1280">
    <property type="entry name" value="SP0830-like domains"/>
    <property type="match status" value="1"/>
</dbReference>
<evidence type="ECO:0008006" key="3">
    <source>
        <dbReference type="Google" id="ProtNLM"/>
    </source>
</evidence>
<proteinExistence type="predicted"/>
<dbReference type="Pfam" id="PF08002">
    <property type="entry name" value="DUF1697"/>
    <property type="match status" value="1"/>
</dbReference>
<dbReference type="RefSeq" id="WP_146842869.1">
    <property type="nucleotide sequence ID" value="NZ_BJWG01000007.1"/>
</dbReference>
<gene>
    <name evidence="1" type="ORF">CCO02nite_18890</name>
</gene>
<keyword evidence="2" id="KW-1185">Reference proteome</keyword>
<dbReference type="AlphaFoldDB" id="A0A511JB59"/>
<dbReference type="SUPFAM" id="SSF160379">
    <property type="entry name" value="SP0830-like"/>
    <property type="match status" value="1"/>
</dbReference>
<dbReference type="InterPro" id="IPR012545">
    <property type="entry name" value="DUF1697"/>
</dbReference>